<feature type="transmembrane region" description="Helical" evidence="1">
    <location>
        <begin position="531"/>
        <end position="555"/>
    </location>
</feature>
<evidence type="ECO:0000256" key="1">
    <source>
        <dbReference type="SAM" id="Phobius"/>
    </source>
</evidence>
<proteinExistence type="predicted"/>
<evidence type="ECO:0000256" key="2">
    <source>
        <dbReference type="SAM" id="SignalP"/>
    </source>
</evidence>
<feature type="signal peptide" evidence="2">
    <location>
        <begin position="1"/>
        <end position="18"/>
    </location>
</feature>
<protein>
    <recommendedName>
        <fullName evidence="5">Mid2 domain-containing protein</fullName>
    </recommendedName>
</protein>
<name>A0A8K0QV09_9PLEO</name>
<evidence type="ECO:0000313" key="4">
    <source>
        <dbReference type="Proteomes" id="UP000813461"/>
    </source>
</evidence>
<dbReference type="OrthoDB" id="4733706at2759"/>
<dbReference type="AlphaFoldDB" id="A0A8K0QV09"/>
<keyword evidence="2" id="KW-0732">Signal</keyword>
<dbReference type="EMBL" id="JAGMVJ010000024">
    <property type="protein sequence ID" value="KAH7071736.1"/>
    <property type="molecule type" value="Genomic_DNA"/>
</dbReference>
<keyword evidence="1" id="KW-1133">Transmembrane helix</keyword>
<dbReference type="Proteomes" id="UP000813461">
    <property type="component" value="Unassembled WGS sequence"/>
</dbReference>
<keyword evidence="1" id="KW-0472">Membrane</keyword>
<gene>
    <name evidence="3" type="ORF">FB567DRAFT_612407</name>
</gene>
<feature type="chain" id="PRO_5035467846" description="Mid2 domain-containing protein" evidence="2">
    <location>
        <begin position="19"/>
        <end position="574"/>
    </location>
</feature>
<organism evidence="3 4">
    <name type="scientific">Paraphoma chrysanthemicola</name>
    <dbReference type="NCBI Taxonomy" id="798071"/>
    <lineage>
        <taxon>Eukaryota</taxon>
        <taxon>Fungi</taxon>
        <taxon>Dikarya</taxon>
        <taxon>Ascomycota</taxon>
        <taxon>Pezizomycotina</taxon>
        <taxon>Dothideomycetes</taxon>
        <taxon>Pleosporomycetidae</taxon>
        <taxon>Pleosporales</taxon>
        <taxon>Pleosporineae</taxon>
        <taxon>Phaeosphaeriaceae</taxon>
        <taxon>Paraphoma</taxon>
    </lineage>
</organism>
<comment type="caution">
    <text evidence="3">The sequence shown here is derived from an EMBL/GenBank/DDBJ whole genome shotgun (WGS) entry which is preliminary data.</text>
</comment>
<sequence>MLSTILLSAILFVFEIVAHPNFGGEISPIPSPSAVQVRTAPRQSVHDAYDAIRRDLAIASLQKRDDYSTNFSLAHTWQDATIISIGAGKSTAQANSTHNIEIAAGIKVTCKYCYSRGIVTAELIIDDNFNASQTISNLTNEVKEQLEVLRDDVTTWGKGKLVDGLQWSDFDLSTFNTSFDLDVPPIPAANIRFQFDQMELYLDMTTTIHAEATYEIPLFVFQSPVGLKFGATSIGVLLTFDLILSVNGEIDIANGFHIKLDDGVELNIPLFSDQVSDMTFNGGDFEFLPVTIESAGITLSAALRIGIFMGLTVEPPTGLSAVNVGAGIMMEAFANIAEFTAQVKSDAKNTECALQVVNDYKLAVGVYGGAFMSVHIGELFDHTVAAVGSTSTAIFTTTLADICALSRTASSIGTSVSPIVERREDLTTTTLTTKIVNSAVSCTITGLAKCPVSAQILRKGTVTKTLVTAVPSGWSSSFPAETATAVSATRPFGSAVNKIQRTTGKPTEYTPSATGALTDAKDKVGGLSKKAIIGISVGLGVPAILVILGCSLFCWRRKGRSAKSKPQPNPVDEN</sequence>
<accession>A0A8K0QV09</accession>
<reference evidence="3" key="1">
    <citation type="journal article" date="2021" name="Nat. Commun.">
        <title>Genetic determinants of endophytism in the Arabidopsis root mycobiome.</title>
        <authorList>
            <person name="Mesny F."/>
            <person name="Miyauchi S."/>
            <person name="Thiergart T."/>
            <person name="Pickel B."/>
            <person name="Atanasova L."/>
            <person name="Karlsson M."/>
            <person name="Huettel B."/>
            <person name="Barry K.W."/>
            <person name="Haridas S."/>
            <person name="Chen C."/>
            <person name="Bauer D."/>
            <person name="Andreopoulos W."/>
            <person name="Pangilinan J."/>
            <person name="LaButti K."/>
            <person name="Riley R."/>
            <person name="Lipzen A."/>
            <person name="Clum A."/>
            <person name="Drula E."/>
            <person name="Henrissat B."/>
            <person name="Kohler A."/>
            <person name="Grigoriev I.V."/>
            <person name="Martin F.M."/>
            <person name="Hacquard S."/>
        </authorList>
    </citation>
    <scope>NUCLEOTIDE SEQUENCE</scope>
    <source>
        <strain evidence="3">MPI-SDFR-AT-0120</strain>
    </source>
</reference>
<keyword evidence="4" id="KW-1185">Reference proteome</keyword>
<evidence type="ECO:0008006" key="5">
    <source>
        <dbReference type="Google" id="ProtNLM"/>
    </source>
</evidence>
<evidence type="ECO:0000313" key="3">
    <source>
        <dbReference type="EMBL" id="KAH7071736.1"/>
    </source>
</evidence>
<keyword evidence="1" id="KW-0812">Transmembrane</keyword>